<sequence length="158" mass="18119">MLARENHIVGKGTYSSSSCWCVTRPFIKDPCRLTSSLLTNPQAPSSVAQSHLAQEKQRMEEKKEEVKKLNLKDGENMLAKPINQKKVEKEPLHIKVPPPKVIKAKREMGKMRSPYDPEYKTLELDISEWESAKILKRSEISPEDLKKEYKVGDNTQLD</sequence>
<dbReference type="EMBL" id="JAHQIW010004456">
    <property type="protein sequence ID" value="KAJ1362500.1"/>
    <property type="molecule type" value="Genomic_DNA"/>
</dbReference>
<accession>A0AAD5QUJ0</accession>
<evidence type="ECO:0000256" key="1">
    <source>
        <dbReference type="SAM" id="Coils"/>
    </source>
</evidence>
<feature type="region of interest" description="Disordered" evidence="2">
    <location>
        <begin position="75"/>
        <end position="115"/>
    </location>
</feature>
<feature type="coiled-coil region" evidence="1">
    <location>
        <begin position="45"/>
        <end position="72"/>
    </location>
</feature>
<name>A0AAD5QUJ0_PARTN</name>
<dbReference type="AlphaFoldDB" id="A0AAD5QUJ0"/>
<organism evidence="3 4">
    <name type="scientific">Parelaphostrongylus tenuis</name>
    <name type="common">Meningeal worm</name>
    <dbReference type="NCBI Taxonomy" id="148309"/>
    <lineage>
        <taxon>Eukaryota</taxon>
        <taxon>Metazoa</taxon>
        <taxon>Ecdysozoa</taxon>
        <taxon>Nematoda</taxon>
        <taxon>Chromadorea</taxon>
        <taxon>Rhabditida</taxon>
        <taxon>Rhabditina</taxon>
        <taxon>Rhabditomorpha</taxon>
        <taxon>Strongyloidea</taxon>
        <taxon>Metastrongylidae</taxon>
        <taxon>Parelaphostrongylus</taxon>
    </lineage>
</organism>
<protein>
    <submittedName>
        <fullName evidence="3">Uncharacterized protein</fullName>
    </submittedName>
</protein>
<dbReference type="Proteomes" id="UP001196413">
    <property type="component" value="Unassembled WGS sequence"/>
</dbReference>
<proteinExistence type="predicted"/>
<keyword evidence="4" id="KW-1185">Reference proteome</keyword>
<comment type="caution">
    <text evidence="3">The sequence shown here is derived from an EMBL/GenBank/DDBJ whole genome shotgun (WGS) entry which is preliminary data.</text>
</comment>
<evidence type="ECO:0000313" key="3">
    <source>
        <dbReference type="EMBL" id="KAJ1362500.1"/>
    </source>
</evidence>
<gene>
    <name evidence="3" type="ORF">KIN20_022070</name>
</gene>
<keyword evidence="1" id="KW-0175">Coiled coil</keyword>
<evidence type="ECO:0000313" key="4">
    <source>
        <dbReference type="Proteomes" id="UP001196413"/>
    </source>
</evidence>
<reference evidence="3" key="1">
    <citation type="submission" date="2021-06" db="EMBL/GenBank/DDBJ databases">
        <title>Parelaphostrongylus tenuis whole genome reference sequence.</title>
        <authorList>
            <person name="Garwood T.J."/>
            <person name="Larsen P.A."/>
            <person name="Fountain-Jones N.M."/>
            <person name="Garbe J.R."/>
            <person name="Macchietto M.G."/>
            <person name="Kania S.A."/>
            <person name="Gerhold R.W."/>
            <person name="Richards J.E."/>
            <person name="Wolf T.M."/>
        </authorList>
    </citation>
    <scope>NUCLEOTIDE SEQUENCE</scope>
    <source>
        <strain evidence="3">MNPRO001-30</strain>
        <tissue evidence="3">Meninges</tissue>
    </source>
</reference>
<evidence type="ECO:0000256" key="2">
    <source>
        <dbReference type="SAM" id="MobiDB-lite"/>
    </source>
</evidence>
<feature type="compositionally biased region" description="Basic and acidic residues" evidence="2">
    <location>
        <begin position="104"/>
        <end position="115"/>
    </location>
</feature>